<evidence type="ECO:0000256" key="3">
    <source>
        <dbReference type="SAM" id="SignalP"/>
    </source>
</evidence>
<gene>
    <name evidence="4" type="ORF">ACFSE6_13105</name>
</gene>
<keyword evidence="5" id="KW-1185">Reference proteome</keyword>
<reference evidence="5" key="1">
    <citation type="journal article" date="2019" name="Int. J. Syst. Evol. Microbiol.">
        <title>The Global Catalogue of Microorganisms (GCM) 10K type strain sequencing project: providing services to taxonomists for standard genome sequencing and annotation.</title>
        <authorList>
            <consortium name="The Broad Institute Genomics Platform"/>
            <consortium name="The Broad Institute Genome Sequencing Center for Infectious Disease"/>
            <person name="Wu L."/>
            <person name="Ma J."/>
        </authorList>
    </citation>
    <scope>NUCLEOTIDE SEQUENCE [LARGE SCALE GENOMIC DNA]</scope>
    <source>
        <strain evidence="5">JCM 17130</strain>
    </source>
</reference>
<dbReference type="EMBL" id="JBHUEE010000007">
    <property type="protein sequence ID" value="MFD1718780.1"/>
    <property type="molecule type" value="Genomic_DNA"/>
</dbReference>
<organism evidence="4 5">
    <name type="scientific">Georgenia deserti</name>
    <dbReference type="NCBI Taxonomy" id="2093781"/>
    <lineage>
        <taxon>Bacteria</taxon>
        <taxon>Bacillati</taxon>
        <taxon>Actinomycetota</taxon>
        <taxon>Actinomycetes</taxon>
        <taxon>Micrococcales</taxon>
        <taxon>Bogoriellaceae</taxon>
        <taxon>Georgenia</taxon>
    </lineage>
</organism>
<dbReference type="RefSeq" id="WP_388007757.1">
    <property type="nucleotide sequence ID" value="NZ_JBHUEE010000007.1"/>
</dbReference>
<feature type="chain" id="PRO_5045300426" evidence="3">
    <location>
        <begin position="33"/>
        <end position="329"/>
    </location>
</feature>
<feature type="signal peptide" evidence="3">
    <location>
        <begin position="1"/>
        <end position="32"/>
    </location>
</feature>
<evidence type="ECO:0000256" key="1">
    <source>
        <dbReference type="ARBA" id="ARBA00007162"/>
    </source>
</evidence>
<comment type="caution">
    <text evidence="4">The sequence shown here is derived from an EMBL/GenBank/DDBJ whole genome shotgun (WGS) entry which is preliminary data.</text>
</comment>
<evidence type="ECO:0000313" key="4">
    <source>
        <dbReference type="EMBL" id="MFD1718780.1"/>
    </source>
</evidence>
<dbReference type="Gene3D" id="3.40.190.10">
    <property type="entry name" value="Periplasmic binding protein-like II"/>
    <property type="match status" value="2"/>
</dbReference>
<proteinExistence type="inferred from homology"/>
<comment type="similarity">
    <text evidence="1">Belongs to the phosphate/phosphite/phosphonate binding protein family.</text>
</comment>
<name>A0ABW4L7Y0_9MICO</name>
<dbReference type="Proteomes" id="UP001597277">
    <property type="component" value="Unassembled WGS sequence"/>
</dbReference>
<evidence type="ECO:0000256" key="2">
    <source>
        <dbReference type="ARBA" id="ARBA00022729"/>
    </source>
</evidence>
<dbReference type="CDD" id="cd01071">
    <property type="entry name" value="PBP2_PhnD_like"/>
    <property type="match status" value="1"/>
</dbReference>
<evidence type="ECO:0000313" key="5">
    <source>
        <dbReference type="Proteomes" id="UP001597277"/>
    </source>
</evidence>
<protein>
    <submittedName>
        <fullName evidence="4">Phosphate/phosphite/phosphonate ABC transporter substrate-binding protein</fullName>
    </submittedName>
</protein>
<sequence length="329" mass="33624">MPHTVTPVAKRRLAAAAAAASVLVLAACGSSAADGTASGDGDAAASGSDRPESLTFASIPSENATGIAAEYAVVLEAMEGELGIPVELQEATDYAAVIEALRAGQVDVAALGPFSYVTARDGGAGVEPLGAVVDSADEDPGYVSYGVVPAGSDIAELSDFAGRTVCFVDPTSTSGYLYPSAGLLEAGVDPETDVDPVMAGGHDASALSVADGTCEAGFAYDSMVTTSLIESGQLEEGALEVVWESEVIPGSPTVVSTNLPQELQDEITTLFTERMNAPWLAENGYCASEDDCVLPEEHTYGYVPVEDELYDGIREVCDITGSASCVEGE</sequence>
<dbReference type="SUPFAM" id="SSF53850">
    <property type="entry name" value="Periplasmic binding protein-like II"/>
    <property type="match status" value="1"/>
</dbReference>
<accession>A0ABW4L7Y0</accession>
<dbReference type="NCBIfam" id="TIGR01098">
    <property type="entry name" value="3A0109s03R"/>
    <property type="match status" value="1"/>
</dbReference>
<dbReference type="Pfam" id="PF12974">
    <property type="entry name" value="Phosphonate-bd"/>
    <property type="match status" value="1"/>
</dbReference>
<dbReference type="PANTHER" id="PTHR35841:SF1">
    <property type="entry name" value="PHOSPHONATES-BINDING PERIPLASMIC PROTEIN"/>
    <property type="match status" value="1"/>
</dbReference>
<dbReference type="InterPro" id="IPR005770">
    <property type="entry name" value="PhnD"/>
</dbReference>
<keyword evidence="2 3" id="KW-0732">Signal</keyword>
<dbReference type="PANTHER" id="PTHR35841">
    <property type="entry name" value="PHOSPHONATES-BINDING PERIPLASMIC PROTEIN"/>
    <property type="match status" value="1"/>
</dbReference>